<dbReference type="EMBL" id="ML994623">
    <property type="protein sequence ID" value="KAF2188487.1"/>
    <property type="molecule type" value="Genomic_DNA"/>
</dbReference>
<feature type="non-terminal residue" evidence="1">
    <location>
        <position position="1"/>
    </location>
</feature>
<protein>
    <submittedName>
        <fullName evidence="1">Uncharacterized protein</fullName>
    </submittedName>
</protein>
<keyword evidence="2" id="KW-1185">Reference proteome</keyword>
<evidence type="ECO:0000313" key="2">
    <source>
        <dbReference type="Proteomes" id="UP000800200"/>
    </source>
</evidence>
<dbReference type="OrthoDB" id="4757095at2759"/>
<gene>
    <name evidence="1" type="ORF">K469DRAFT_565729</name>
</gene>
<sequence>IPEGVHTFIQDGRIRASECIEPTPDGNYDGLERRTTGDWSTDTICARRLLSSWSLHWRCEEVALRLDTCNKHEIARSTVESLILVCKRMYIEVLRFTTDTRQFIFTDLGTLARIFQDAYPSCNIGTSSFPLSSFPWIRELNITLRLPLPAYETFERTRANPSCPDPTADASTTALETQAATWTQLSSSIARLKRIQSLHICLDHDDQSSWSVVNERATLSHLSLLSEVPDLAVTVTLPKLHPRFESTERHFTADSSPPWFELHRKLRQRYHGETRRGCLRVTYKADFPVLLGVPELAEKLFDKLERVERDLWRNGFNVEREFCSNFKA</sequence>
<proteinExistence type="predicted"/>
<dbReference type="Proteomes" id="UP000800200">
    <property type="component" value="Unassembled WGS sequence"/>
</dbReference>
<organism evidence="1 2">
    <name type="scientific">Zopfia rhizophila CBS 207.26</name>
    <dbReference type="NCBI Taxonomy" id="1314779"/>
    <lineage>
        <taxon>Eukaryota</taxon>
        <taxon>Fungi</taxon>
        <taxon>Dikarya</taxon>
        <taxon>Ascomycota</taxon>
        <taxon>Pezizomycotina</taxon>
        <taxon>Dothideomycetes</taxon>
        <taxon>Dothideomycetes incertae sedis</taxon>
        <taxon>Zopfiaceae</taxon>
        <taxon>Zopfia</taxon>
    </lineage>
</organism>
<evidence type="ECO:0000313" key="1">
    <source>
        <dbReference type="EMBL" id="KAF2188487.1"/>
    </source>
</evidence>
<reference evidence="1" key="1">
    <citation type="journal article" date="2020" name="Stud. Mycol.">
        <title>101 Dothideomycetes genomes: a test case for predicting lifestyles and emergence of pathogens.</title>
        <authorList>
            <person name="Haridas S."/>
            <person name="Albert R."/>
            <person name="Binder M."/>
            <person name="Bloem J."/>
            <person name="Labutti K."/>
            <person name="Salamov A."/>
            <person name="Andreopoulos B."/>
            <person name="Baker S."/>
            <person name="Barry K."/>
            <person name="Bills G."/>
            <person name="Bluhm B."/>
            <person name="Cannon C."/>
            <person name="Castanera R."/>
            <person name="Culley D."/>
            <person name="Daum C."/>
            <person name="Ezra D."/>
            <person name="Gonzalez J."/>
            <person name="Henrissat B."/>
            <person name="Kuo A."/>
            <person name="Liang C."/>
            <person name="Lipzen A."/>
            <person name="Lutzoni F."/>
            <person name="Magnuson J."/>
            <person name="Mondo S."/>
            <person name="Nolan M."/>
            <person name="Ohm R."/>
            <person name="Pangilinan J."/>
            <person name="Park H.-J."/>
            <person name="Ramirez L."/>
            <person name="Alfaro M."/>
            <person name="Sun H."/>
            <person name="Tritt A."/>
            <person name="Yoshinaga Y."/>
            <person name="Zwiers L.-H."/>
            <person name="Turgeon B."/>
            <person name="Goodwin S."/>
            <person name="Spatafora J."/>
            <person name="Crous P."/>
            <person name="Grigoriev I."/>
        </authorList>
    </citation>
    <scope>NUCLEOTIDE SEQUENCE</scope>
    <source>
        <strain evidence="1">CBS 207.26</strain>
    </source>
</reference>
<dbReference type="AlphaFoldDB" id="A0A6A6E927"/>
<accession>A0A6A6E927</accession>
<name>A0A6A6E927_9PEZI</name>